<organism evidence="1 2">
    <name type="scientific">Flavobacterium cupriresistens</name>
    <dbReference type="NCBI Taxonomy" id="2893885"/>
    <lineage>
        <taxon>Bacteria</taxon>
        <taxon>Pseudomonadati</taxon>
        <taxon>Bacteroidota</taxon>
        <taxon>Flavobacteriia</taxon>
        <taxon>Flavobacteriales</taxon>
        <taxon>Flavobacteriaceae</taxon>
        <taxon>Flavobacterium</taxon>
    </lineage>
</organism>
<accession>A0ABU4RBN7</accession>
<evidence type="ECO:0008006" key="3">
    <source>
        <dbReference type="Google" id="ProtNLM"/>
    </source>
</evidence>
<dbReference type="EMBL" id="JAWXVI010000006">
    <property type="protein sequence ID" value="MDX6189989.1"/>
    <property type="molecule type" value="Genomic_DNA"/>
</dbReference>
<evidence type="ECO:0000313" key="2">
    <source>
        <dbReference type="Proteomes" id="UP001273350"/>
    </source>
</evidence>
<comment type="caution">
    <text evidence="1">The sequence shown here is derived from an EMBL/GenBank/DDBJ whole genome shotgun (WGS) entry which is preliminary data.</text>
</comment>
<keyword evidence="2" id="KW-1185">Reference proteome</keyword>
<protein>
    <recommendedName>
        <fullName evidence="3">TolB-like 6-blade propeller-like</fullName>
    </recommendedName>
</protein>
<name>A0ABU4RBN7_9FLAO</name>
<dbReference type="RefSeq" id="WP_230003160.1">
    <property type="nucleotide sequence ID" value="NZ_CP087134.1"/>
</dbReference>
<sequence>MMKNKLFVGVITFFVSLVLCIGLLNFTNSDSKKDYYFDRTFVRNNIFKLEKTVDKMIYESEYLMGVQSDGLIVEKEIVKNEIDKKEHKFYISDYDLKKISYKTICFPQVLDIRLFTKRDLFYVKNFELFDYHFDSKINRKIKLKDFKVVSLKTLKNSNSKMLCLGELFDGSLYKSGFFSIDIYSGEIILLKVLKESEKSNIISTSLQYSGSFTSNSDNDMITYCCNKYSRIYFFDSVGQKLVNEMITNEDVPLPKILSNKKGDSFYARGTTRNTNMGMFIKKNKIFVFSARSASETALIVDEYSLYSFKYEKSYRLNYANFGSKNIDVVFYNDNKVIIGFNTGYAFFSFAKSIDRV</sequence>
<gene>
    <name evidence="1" type="ORF">SGQ83_11570</name>
</gene>
<proteinExistence type="predicted"/>
<dbReference type="Proteomes" id="UP001273350">
    <property type="component" value="Unassembled WGS sequence"/>
</dbReference>
<reference evidence="1 2" key="1">
    <citation type="submission" date="2023-11" db="EMBL/GenBank/DDBJ databases">
        <title>Unpublished Manusciprt.</title>
        <authorList>
            <person name="Saticioglu I.B."/>
            <person name="Ay H."/>
            <person name="Ajmi N."/>
            <person name="Altun S."/>
            <person name="Duman M."/>
        </authorList>
    </citation>
    <scope>NUCLEOTIDE SEQUENCE [LARGE SCALE GENOMIC DNA]</scope>
    <source>
        <strain evidence="1 2">Fl-318</strain>
    </source>
</reference>
<evidence type="ECO:0000313" key="1">
    <source>
        <dbReference type="EMBL" id="MDX6189989.1"/>
    </source>
</evidence>